<dbReference type="GO" id="GO:0006824">
    <property type="term" value="P:cobalt ion transport"/>
    <property type="evidence" value="ECO:0007669"/>
    <property type="project" value="InterPro"/>
</dbReference>
<dbReference type="InterPro" id="IPR051611">
    <property type="entry name" value="ECF_transporter_component"/>
</dbReference>
<dbReference type="Proteomes" id="UP000317371">
    <property type="component" value="Unassembled WGS sequence"/>
</dbReference>
<evidence type="ECO:0000256" key="4">
    <source>
        <dbReference type="ARBA" id="ARBA00022989"/>
    </source>
</evidence>
<dbReference type="RefSeq" id="WP_141608707.1">
    <property type="nucleotide sequence ID" value="NZ_VIGC02000004.1"/>
</dbReference>
<organism evidence="7 8">
    <name type="scientific">Litorilinea aerophila</name>
    <dbReference type="NCBI Taxonomy" id="1204385"/>
    <lineage>
        <taxon>Bacteria</taxon>
        <taxon>Bacillati</taxon>
        <taxon>Chloroflexota</taxon>
        <taxon>Caldilineae</taxon>
        <taxon>Caldilineales</taxon>
        <taxon>Caldilineaceae</taxon>
        <taxon>Litorilinea</taxon>
    </lineage>
</organism>
<dbReference type="InParanoid" id="A0A540VK39"/>
<feature type="transmembrane region" description="Helical" evidence="6">
    <location>
        <begin position="144"/>
        <end position="162"/>
    </location>
</feature>
<evidence type="ECO:0000256" key="6">
    <source>
        <dbReference type="SAM" id="Phobius"/>
    </source>
</evidence>
<proteinExistence type="predicted"/>
<dbReference type="EMBL" id="VIGC01000004">
    <property type="protein sequence ID" value="TQE97111.1"/>
    <property type="molecule type" value="Genomic_DNA"/>
</dbReference>
<dbReference type="NCBIfam" id="TIGR02454">
    <property type="entry name" value="ECF_T_CbiQ"/>
    <property type="match status" value="1"/>
</dbReference>
<dbReference type="PANTHER" id="PTHR34857:SF2">
    <property type="entry name" value="SLL0384 PROTEIN"/>
    <property type="match status" value="1"/>
</dbReference>
<feature type="transmembrane region" description="Helical" evidence="6">
    <location>
        <begin position="25"/>
        <end position="51"/>
    </location>
</feature>
<dbReference type="InterPro" id="IPR003339">
    <property type="entry name" value="ABC/ECF_trnsptr_transmembrane"/>
</dbReference>
<keyword evidence="5 6" id="KW-0472">Membrane</keyword>
<gene>
    <name evidence="7" type="primary">cbiQ</name>
    <name evidence="7" type="ORF">FKZ61_03535</name>
</gene>
<keyword evidence="8" id="KW-1185">Reference proteome</keyword>
<dbReference type="CDD" id="cd16914">
    <property type="entry name" value="EcfT"/>
    <property type="match status" value="1"/>
</dbReference>
<feature type="transmembrane region" description="Helical" evidence="6">
    <location>
        <begin position="243"/>
        <end position="261"/>
    </location>
</feature>
<dbReference type="OrthoDB" id="8585740at2"/>
<keyword evidence="3 6" id="KW-0812">Transmembrane</keyword>
<protein>
    <submittedName>
        <fullName evidence="7">Cobalt ECF transporter T component CbiQ</fullName>
    </submittedName>
</protein>
<evidence type="ECO:0000313" key="7">
    <source>
        <dbReference type="EMBL" id="TQE97111.1"/>
    </source>
</evidence>
<dbReference type="Pfam" id="PF02361">
    <property type="entry name" value="CbiQ"/>
    <property type="match status" value="1"/>
</dbReference>
<comment type="subcellular location">
    <subcellularLocation>
        <location evidence="1">Cell membrane</location>
        <topology evidence="1">Multi-pass membrane protein</topology>
    </subcellularLocation>
</comment>
<dbReference type="PANTHER" id="PTHR34857">
    <property type="entry name" value="SLL0384 PROTEIN"/>
    <property type="match status" value="1"/>
</dbReference>
<reference evidence="7 8" key="1">
    <citation type="submission" date="2019-06" db="EMBL/GenBank/DDBJ databases">
        <title>Genome sequence of Litorilinea aerophila BAA-2444.</title>
        <authorList>
            <person name="Maclea K.S."/>
            <person name="Maurais E.G."/>
            <person name="Iannazzi L.C."/>
        </authorList>
    </citation>
    <scope>NUCLEOTIDE SEQUENCE [LARGE SCALE GENOMIC DNA]</scope>
    <source>
        <strain evidence="7 8">ATCC BAA-2444</strain>
    </source>
</reference>
<accession>A0A540VK39</accession>
<keyword evidence="4 6" id="KW-1133">Transmembrane helix</keyword>
<dbReference type="InterPro" id="IPR012809">
    <property type="entry name" value="ECF_CbiQ"/>
</dbReference>
<sequence length="262" mass="28919">MHIHLQDRYHHRESLIHGLDPRTKVALTILFILAVSLAPFGAFGIYVLLWLAAMEAAYFSRLGPLFVLKRSVIALPFALAAITLPFTVPGETIATLPLFGGLAITDAGTLRALSILVKSWISVQMAILLVATTPFHDLLWALRALYVPAPLVAIISFMYRYLNVLADEALRLLRARAARSAALPGVPSGGSLTWRGKVAGYMVGSLMLRSFERSERIYQAMVARGYRGSIRTLAHHHPGFADWVAWAVMFLLLAIVLMVKFL</sequence>
<evidence type="ECO:0000256" key="1">
    <source>
        <dbReference type="ARBA" id="ARBA00004651"/>
    </source>
</evidence>
<evidence type="ECO:0000313" key="8">
    <source>
        <dbReference type="Proteomes" id="UP000317371"/>
    </source>
</evidence>
<feature type="transmembrane region" description="Helical" evidence="6">
    <location>
        <begin position="110"/>
        <end position="132"/>
    </location>
</feature>
<evidence type="ECO:0000256" key="5">
    <source>
        <dbReference type="ARBA" id="ARBA00023136"/>
    </source>
</evidence>
<evidence type="ECO:0000256" key="3">
    <source>
        <dbReference type="ARBA" id="ARBA00022692"/>
    </source>
</evidence>
<feature type="transmembrane region" description="Helical" evidence="6">
    <location>
        <begin position="72"/>
        <end position="90"/>
    </location>
</feature>
<evidence type="ECO:0000256" key="2">
    <source>
        <dbReference type="ARBA" id="ARBA00022475"/>
    </source>
</evidence>
<name>A0A540VK39_9CHLR</name>
<dbReference type="AlphaFoldDB" id="A0A540VK39"/>
<keyword evidence="2" id="KW-1003">Cell membrane</keyword>
<dbReference type="GO" id="GO:0043190">
    <property type="term" value="C:ATP-binding cassette (ABC) transporter complex"/>
    <property type="evidence" value="ECO:0007669"/>
    <property type="project" value="InterPro"/>
</dbReference>
<comment type="caution">
    <text evidence="7">The sequence shown here is derived from an EMBL/GenBank/DDBJ whole genome shotgun (WGS) entry which is preliminary data.</text>
</comment>